<evidence type="ECO:0000256" key="3">
    <source>
        <dbReference type="ARBA" id="ARBA00022519"/>
    </source>
</evidence>
<sequence>MAIQSLVIILVILLLLLAFGVPIAYSIGISALVAILQTVPLDVSVVTAAQRTFVGMSKFSLTAIPFFILAGNLMNQGGIAKRLVDFVMAILGKLPGALLVTNAGANALFGAISGSASAAAAAVGSMVKEGEEEQGYDPALCAATNGASAPSGLLIPPSNALITYSLASGGTSVAALFLGGYIPGILWALCCIIVGIILAKRKGYKGAQGKFDWKNLGVATLRALPALSLIIIVIGGIVIGIFTATEGSAVAVVYALVLGIFYRNITVKSFWKIVVDSAKMSGMVVFLIGVSNILGWVMAFMQIPQAVSAALLGLTDNYIIILLIMNVILLIAGTFMDVTPAILIFTPLFLPIVKTFGMHPVHFGLILVYNLCIGNITPPVGNTLFVAIKVGNTTLAKTIPYMLWYYAAILAGLLLVTYVPFLSTGLPMAAGLI</sequence>
<keyword evidence="6 7" id="KW-0472">Membrane</keyword>
<evidence type="ECO:0000256" key="1">
    <source>
        <dbReference type="ARBA" id="ARBA00004429"/>
    </source>
</evidence>
<reference evidence="9 10" key="1">
    <citation type="journal article" date="2014" name="Genome Announc.">
        <title>Draft genome sequences of the altered schaedler flora, a defined bacterial community from gnotobiotic mice.</title>
        <authorList>
            <person name="Wannemuehler M.J."/>
            <person name="Overstreet A.M."/>
            <person name="Ward D.V."/>
            <person name="Phillips G.J."/>
        </authorList>
    </citation>
    <scope>NUCLEOTIDE SEQUENCE [LARGE SCALE GENOMIC DNA]</scope>
    <source>
        <strain evidence="9 10">ASF492</strain>
    </source>
</reference>
<feature type="transmembrane region" description="Helical" evidence="7">
    <location>
        <begin position="86"/>
        <end position="105"/>
    </location>
</feature>
<comment type="subcellular location">
    <subcellularLocation>
        <location evidence="1">Cell inner membrane</location>
        <topology evidence="1">Multi-pass membrane protein</topology>
    </subcellularLocation>
</comment>
<proteinExistence type="predicted"/>
<gene>
    <name evidence="9" type="ORF">C823_03300</name>
</gene>
<dbReference type="InterPro" id="IPR004681">
    <property type="entry name" value="TRAP_DctM"/>
</dbReference>
<feature type="domain" description="TRAP C4-dicarboxylate transport system permease DctM subunit" evidence="8">
    <location>
        <begin position="10"/>
        <end position="420"/>
    </location>
</feature>
<keyword evidence="3" id="KW-0997">Cell inner membrane</keyword>
<evidence type="ECO:0000256" key="7">
    <source>
        <dbReference type="SAM" id="Phobius"/>
    </source>
</evidence>
<evidence type="ECO:0000256" key="5">
    <source>
        <dbReference type="ARBA" id="ARBA00022989"/>
    </source>
</evidence>
<feature type="transmembrane region" description="Helical" evidence="7">
    <location>
        <begin position="56"/>
        <end position="74"/>
    </location>
</feature>
<dbReference type="Pfam" id="PF06808">
    <property type="entry name" value="DctM"/>
    <property type="match status" value="1"/>
</dbReference>
<dbReference type="STRING" id="1235802.C823_03300"/>
<name>N2ACZ7_9FIRM</name>
<dbReference type="NCBIfam" id="TIGR00786">
    <property type="entry name" value="dctM"/>
    <property type="match status" value="1"/>
</dbReference>
<keyword evidence="10" id="KW-1185">Reference proteome</keyword>
<evidence type="ECO:0000256" key="6">
    <source>
        <dbReference type="ARBA" id="ARBA00023136"/>
    </source>
</evidence>
<dbReference type="OrthoDB" id="9785600at2"/>
<keyword evidence="4 7" id="KW-0812">Transmembrane</keyword>
<comment type="caution">
    <text evidence="9">The sequence shown here is derived from an EMBL/GenBank/DDBJ whole genome shotgun (WGS) entry which is preliminary data.</text>
</comment>
<dbReference type="InterPro" id="IPR010656">
    <property type="entry name" value="DctM"/>
</dbReference>
<dbReference type="Proteomes" id="UP000012589">
    <property type="component" value="Unassembled WGS sequence"/>
</dbReference>
<dbReference type="AlphaFoldDB" id="N2ACZ7"/>
<feature type="transmembrane region" description="Helical" evidence="7">
    <location>
        <begin position="7"/>
        <end position="36"/>
    </location>
</feature>
<protein>
    <submittedName>
        <fullName evidence="9">TRAP transporter, DctM subunit</fullName>
    </submittedName>
</protein>
<evidence type="ECO:0000313" key="9">
    <source>
        <dbReference type="EMBL" id="EMZ24343.1"/>
    </source>
</evidence>
<organism evidence="9 10">
    <name type="scientific">Eubacterium plexicaudatum ASF492</name>
    <dbReference type="NCBI Taxonomy" id="1235802"/>
    <lineage>
        <taxon>Bacteria</taxon>
        <taxon>Bacillati</taxon>
        <taxon>Bacillota</taxon>
        <taxon>Clostridia</taxon>
        <taxon>Eubacteriales</taxon>
        <taxon>Eubacteriaceae</taxon>
        <taxon>Eubacterium</taxon>
    </lineage>
</organism>
<evidence type="ECO:0000313" key="10">
    <source>
        <dbReference type="Proteomes" id="UP000012589"/>
    </source>
</evidence>
<feature type="transmembrane region" description="Helical" evidence="7">
    <location>
        <begin position="248"/>
        <end position="265"/>
    </location>
</feature>
<dbReference type="GO" id="GO:0005886">
    <property type="term" value="C:plasma membrane"/>
    <property type="evidence" value="ECO:0007669"/>
    <property type="project" value="UniProtKB-SubCell"/>
</dbReference>
<feature type="transmembrane region" description="Helical" evidence="7">
    <location>
        <begin position="361"/>
        <end position="381"/>
    </location>
</feature>
<keyword evidence="5 7" id="KW-1133">Transmembrane helix</keyword>
<feature type="transmembrane region" description="Helical" evidence="7">
    <location>
        <begin position="173"/>
        <end position="198"/>
    </location>
</feature>
<dbReference type="PIRSF" id="PIRSF006066">
    <property type="entry name" value="HI0050"/>
    <property type="match status" value="1"/>
</dbReference>
<dbReference type="eggNOG" id="COG1593">
    <property type="taxonomic scope" value="Bacteria"/>
</dbReference>
<feature type="transmembrane region" description="Helical" evidence="7">
    <location>
        <begin position="277"/>
        <end position="298"/>
    </location>
</feature>
<feature type="transmembrane region" description="Helical" evidence="7">
    <location>
        <begin position="401"/>
        <end position="421"/>
    </location>
</feature>
<feature type="transmembrane region" description="Helical" evidence="7">
    <location>
        <begin position="219"/>
        <end position="242"/>
    </location>
</feature>
<dbReference type="PATRIC" id="fig|1235802.3.peg.3488"/>
<evidence type="ECO:0000259" key="8">
    <source>
        <dbReference type="Pfam" id="PF06808"/>
    </source>
</evidence>
<accession>N2ACZ7</accession>
<dbReference type="HOGENOM" id="CLU_019824_4_1_9"/>
<dbReference type="GO" id="GO:0022857">
    <property type="term" value="F:transmembrane transporter activity"/>
    <property type="evidence" value="ECO:0007669"/>
    <property type="project" value="TreeGrafter"/>
</dbReference>
<keyword evidence="2" id="KW-1003">Cell membrane</keyword>
<evidence type="ECO:0000256" key="4">
    <source>
        <dbReference type="ARBA" id="ARBA00022692"/>
    </source>
</evidence>
<dbReference type="PANTHER" id="PTHR33362">
    <property type="entry name" value="SIALIC ACID TRAP TRANSPORTER PERMEASE PROTEIN SIAT-RELATED"/>
    <property type="match status" value="1"/>
</dbReference>
<dbReference type="PANTHER" id="PTHR33362:SF2">
    <property type="entry name" value="TRAP TRANSPORTER LARGE PERMEASE PROTEIN"/>
    <property type="match status" value="1"/>
</dbReference>
<evidence type="ECO:0000256" key="2">
    <source>
        <dbReference type="ARBA" id="ARBA00022475"/>
    </source>
</evidence>
<dbReference type="EMBL" id="AQFT01000099">
    <property type="protein sequence ID" value="EMZ24343.1"/>
    <property type="molecule type" value="Genomic_DNA"/>
</dbReference>
<feature type="transmembrane region" description="Helical" evidence="7">
    <location>
        <begin position="318"/>
        <end position="349"/>
    </location>
</feature>